<feature type="transmembrane region" description="Helical" evidence="2">
    <location>
        <begin position="1135"/>
        <end position="1162"/>
    </location>
</feature>
<sequence>MKAARRKGEQNSKWMQIREGAKPLLKPLEGNRTDNTAYTQRKHFALSWSNCGTTLILVLVFHQIAAPFRRKLHNDSIKTTSSAYFYINAAIYGWLLSSIFLTIISQFGDHYNEIVAAALFFPMLFATIGSVLFGRLVIRFVHAAFRSKIIRPFWKNSSSLIQNNNPIVDGATPLTSNLSSTASNGSDSSVWSDPAVWRKDKSVPMVPFYRPFRKVLGMSFLLTIALCLLYADCWSSDIGAFRLNSDAYDAGGNICNALFAPFAFSSYFSRREYGLATDEAIIGVEENAIWFIWFAAIVSTIVFYAQDEFAGKHSLHKNHHRHFIAETPPLATIPKEIHSLSPDAQTKMHRSRSSQNLNTIEIESDDESLSWVEKSEVSASYNETDSEDEDDDDDIGLIDNIQQSLRKMGSTVIDGGRIEEESPQGALAMVPWYSILLLDSVFDILVQLKLFVGRFDARTMQPALSNTIAVPRKRSRYSTSKQKEDDNSNFEDFVKSNPGCVFDYRHRECDSEKDGFWIDFMADCGDGFNSSYQVARMLAQPSLRTKFGTNSKRVLPRGQLLVLGGDLCYPDPTVHNFEKRFFRTFEDAMQPPPSFRRSAISLDKPELPVPGWNEEDCFARKKYEKGEKFENNEAIHDVESYRGPSTFVIPGNHDWYDGLANYNRFILGRNWLGGWLMPQQRSYFALALPKGWWMFGFDLGLSADIDIDQFKFFARVAAKMVKPSDAVIIVVHEPSWVIEADDNAVGRDEESLRELMDHHLKGKVRLRLAGDLHHYTRHAPVRGKNSKNSKQFGPLKRSFSLPRSTSTDGLSSMVTDHHIDDPHALPELVVSGGGGAFLHGTHTFSTNIRVGKNRDKYVRVCAYPTEKVSRRIAWLNIWQFRWRNWRLDVVWAVFYFCLASSLFPLCGVYADYCDAKTDDPIDTLAWVTNMLGLLFKEMISSGRVSLVFAFLISVSLYCLTDSHMSATPRALWGLAHGLVHIFAALSCLLFIECMIEYGIKNSIVKVSIPDDDYMVQGGNATDLASSLYEEYTEHFSHIFRNVTIFGLLESPDDGYSLSAPELIHEPNLTQQAHFAIVYALKTLSRIPLLSTTLSLFDLPGLIAQKHTDICSALHEEGIPMVFGGQIPVNRITLTLYLVSVSLYFIVLAIPLAGSIFGTWLALTLNVFNAQYNGGFSSLRIQHWKNFVKLQIKDNGDLEIYGIGLDRVPKHWILDERWDGSDQAKKRRERRKRCSRGGMPSAHDDDDSPSWTWRRPSKWVPQRKTNKHTPQVIDYTCISKRGKHAKGRAEKAKNHRRGRSFDNSVHGVA</sequence>
<name>A0A7S2L872_9STRA</name>
<feature type="transmembrane region" description="Helical" evidence="2">
    <location>
        <begin position="938"/>
        <end position="959"/>
    </location>
</feature>
<dbReference type="PANTHER" id="PTHR34211:SF3">
    <property type="entry name" value="CALCINEURIN-LIKE METALLO-PHOSPHOESTERASE SUPERFAMILY PROTEIN"/>
    <property type="match status" value="1"/>
</dbReference>
<feature type="region of interest" description="Disordered" evidence="1">
    <location>
        <begin position="1223"/>
        <end position="1308"/>
    </location>
</feature>
<reference evidence="3" key="1">
    <citation type="submission" date="2021-01" db="EMBL/GenBank/DDBJ databases">
        <authorList>
            <person name="Corre E."/>
            <person name="Pelletier E."/>
            <person name="Niang G."/>
            <person name="Scheremetjew M."/>
            <person name="Finn R."/>
            <person name="Kale V."/>
            <person name="Holt S."/>
            <person name="Cochrane G."/>
            <person name="Meng A."/>
            <person name="Brown T."/>
            <person name="Cohen L."/>
        </authorList>
    </citation>
    <scope>NUCLEOTIDE SEQUENCE</scope>
    <source>
        <strain evidence="3">B650</strain>
    </source>
</reference>
<feature type="transmembrane region" description="Helical" evidence="2">
    <location>
        <begin position="114"/>
        <end position="138"/>
    </location>
</feature>
<evidence type="ECO:0008006" key="4">
    <source>
        <dbReference type="Google" id="ProtNLM"/>
    </source>
</evidence>
<organism evidence="3">
    <name type="scientific">Leptocylindrus danicus</name>
    <dbReference type="NCBI Taxonomy" id="163516"/>
    <lineage>
        <taxon>Eukaryota</taxon>
        <taxon>Sar</taxon>
        <taxon>Stramenopiles</taxon>
        <taxon>Ochrophyta</taxon>
        <taxon>Bacillariophyta</taxon>
        <taxon>Coscinodiscophyceae</taxon>
        <taxon>Chaetocerotophycidae</taxon>
        <taxon>Leptocylindrales</taxon>
        <taxon>Leptocylindraceae</taxon>
        <taxon>Leptocylindrus</taxon>
    </lineage>
</organism>
<feature type="transmembrane region" description="Helical" evidence="2">
    <location>
        <begin position="251"/>
        <end position="268"/>
    </location>
</feature>
<accession>A0A7S2L872</accession>
<dbReference type="PANTHER" id="PTHR34211">
    <property type="entry name" value="CALCINEURIN-LIKE METALLO-PHOSPHOESTERASE SUPERFAMILY PROTEIN"/>
    <property type="match status" value="1"/>
</dbReference>
<dbReference type="InterPro" id="IPR029052">
    <property type="entry name" value="Metallo-depent_PP-like"/>
</dbReference>
<keyword evidence="2" id="KW-1133">Transmembrane helix</keyword>
<proteinExistence type="predicted"/>
<evidence type="ECO:0000256" key="1">
    <source>
        <dbReference type="SAM" id="MobiDB-lite"/>
    </source>
</evidence>
<feature type="transmembrane region" description="Helical" evidence="2">
    <location>
        <begin position="44"/>
        <end position="62"/>
    </location>
</feature>
<feature type="transmembrane region" description="Helical" evidence="2">
    <location>
        <begin position="215"/>
        <end position="231"/>
    </location>
</feature>
<feature type="compositionally biased region" description="Basic residues" evidence="1">
    <location>
        <begin position="1224"/>
        <end position="1234"/>
    </location>
</feature>
<dbReference type="EMBL" id="HBGY01025798">
    <property type="protein sequence ID" value="CAD9598698.1"/>
    <property type="molecule type" value="Transcribed_RNA"/>
</dbReference>
<dbReference type="Gene3D" id="3.60.21.10">
    <property type="match status" value="1"/>
</dbReference>
<feature type="transmembrane region" description="Helical" evidence="2">
    <location>
        <begin position="83"/>
        <end position="108"/>
    </location>
</feature>
<feature type="transmembrane region" description="Helical" evidence="2">
    <location>
        <begin position="889"/>
        <end position="910"/>
    </location>
</feature>
<gene>
    <name evidence="3" type="ORF">LDAN0321_LOCUS15920</name>
</gene>
<evidence type="ECO:0000256" key="2">
    <source>
        <dbReference type="SAM" id="Phobius"/>
    </source>
</evidence>
<protein>
    <recommendedName>
        <fullName evidence="4">Calcineurin-like phosphoesterase domain-containing protein</fullName>
    </recommendedName>
</protein>
<feature type="transmembrane region" description="Helical" evidence="2">
    <location>
        <begin position="288"/>
        <end position="305"/>
    </location>
</feature>
<keyword evidence="2" id="KW-0472">Membrane</keyword>
<dbReference type="SUPFAM" id="SSF56300">
    <property type="entry name" value="Metallo-dependent phosphatases"/>
    <property type="match status" value="1"/>
</dbReference>
<keyword evidence="2" id="KW-0812">Transmembrane</keyword>
<evidence type="ECO:0000313" key="3">
    <source>
        <dbReference type="EMBL" id="CAD9598698.1"/>
    </source>
</evidence>
<feature type="transmembrane region" description="Helical" evidence="2">
    <location>
        <begin position="971"/>
        <end position="991"/>
    </location>
</feature>